<evidence type="ECO:0000256" key="1">
    <source>
        <dbReference type="ARBA" id="ARBA00004377"/>
    </source>
</evidence>
<evidence type="ECO:0000313" key="15">
    <source>
        <dbReference type="EMBL" id="MBH5329341.1"/>
    </source>
</evidence>
<evidence type="ECO:0000256" key="10">
    <source>
        <dbReference type="ARBA" id="ARBA00035657"/>
    </source>
</evidence>
<proteinExistence type="inferred from homology"/>
<evidence type="ECO:0000256" key="14">
    <source>
        <dbReference type="SAM" id="Phobius"/>
    </source>
</evidence>
<gene>
    <name evidence="15" type="ORF">H9Q10_06625</name>
</gene>
<evidence type="ECO:0000256" key="9">
    <source>
        <dbReference type="ARBA" id="ARBA00023306"/>
    </source>
</evidence>
<evidence type="ECO:0000256" key="2">
    <source>
        <dbReference type="ARBA" id="ARBA00022475"/>
    </source>
</evidence>
<protein>
    <recommendedName>
        <fullName evidence="11">Z-ring associated protein G</fullName>
    </recommendedName>
    <alternativeName>
        <fullName evidence="12">Cell division protein ZapG</fullName>
    </alternativeName>
</protein>
<keyword evidence="2" id="KW-1003">Cell membrane</keyword>
<keyword evidence="4" id="KW-0132">Cell division</keyword>
<keyword evidence="8 14" id="KW-0472">Membrane</keyword>
<evidence type="ECO:0000256" key="8">
    <source>
        <dbReference type="ARBA" id="ARBA00023136"/>
    </source>
</evidence>
<evidence type="ECO:0000313" key="16">
    <source>
        <dbReference type="Proteomes" id="UP000768471"/>
    </source>
</evidence>
<evidence type="ECO:0000256" key="12">
    <source>
        <dbReference type="ARBA" id="ARBA00035727"/>
    </source>
</evidence>
<evidence type="ECO:0000256" key="4">
    <source>
        <dbReference type="ARBA" id="ARBA00022618"/>
    </source>
</evidence>
<evidence type="ECO:0000256" key="7">
    <source>
        <dbReference type="ARBA" id="ARBA00022989"/>
    </source>
</evidence>
<reference evidence="15 16" key="1">
    <citation type="submission" date="2020-09" db="EMBL/GenBank/DDBJ databases">
        <title>Eikenella S3660 sp. nov., isolated from a throat swab.</title>
        <authorList>
            <person name="Buhl M."/>
        </authorList>
    </citation>
    <scope>NUCLEOTIDE SEQUENCE [LARGE SCALE GENOMIC DNA]</scope>
    <source>
        <strain evidence="15 16">S3360</strain>
    </source>
</reference>
<sequence length="208" mass="21825">MNNLPLITQLLLAGLGGFLIGILITLLFKRGNRKQQAELEEAKKALQDYREAVNHHFIDTADAVDELTRSYQNVFAQLSRGAEELMTPEAYRSQIEQRSGQTITLSYLADAEADTAADSAEQRIQLVPHDAPVPPQNDLDEADSAADAAVFNPAAATAEPAAAAPAASVAEAPAAGNAPTAAEAVAENTAEVVPAPESAPNEESAPQA</sequence>
<keyword evidence="6" id="KW-0133">Cell shape</keyword>
<comment type="caution">
    <text evidence="15">The sequence shown here is derived from an EMBL/GenBank/DDBJ whole genome shotgun (WGS) entry which is preliminary data.</text>
</comment>
<feature type="compositionally biased region" description="Low complexity" evidence="13">
    <location>
        <begin position="170"/>
        <end position="196"/>
    </location>
</feature>
<keyword evidence="9" id="KW-0131">Cell cycle</keyword>
<keyword evidence="5 14" id="KW-0812">Transmembrane</keyword>
<organism evidence="15 16">
    <name type="scientific">Eikenella glucosivorans</name>
    <dbReference type="NCBI Taxonomy" id="2766967"/>
    <lineage>
        <taxon>Bacteria</taxon>
        <taxon>Pseudomonadati</taxon>
        <taxon>Pseudomonadota</taxon>
        <taxon>Betaproteobacteria</taxon>
        <taxon>Neisseriales</taxon>
        <taxon>Neisseriaceae</taxon>
        <taxon>Eikenella</taxon>
    </lineage>
</organism>
<dbReference type="PANTHER" id="PTHR39579">
    <property type="entry name" value="INNER MEMBRANE PROTEIN YHCB"/>
    <property type="match status" value="1"/>
</dbReference>
<dbReference type="RefSeq" id="WP_197903173.1">
    <property type="nucleotide sequence ID" value="NZ_JACSGR010000004.1"/>
</dbReference>
<dbReference type="Proteomes" id="UP000768471">
    <property type="component" value="Unassembled WGS sequence"/>
</dbReference>
<comment type="similarity">
    <text evidence="10">Belongs to the ZapG family.</text>
</comment>
<name>A0ABS0NAN5_9NEIS</name>
<dbReference type="PANTHER" id="PTHR39579:SF1">
    <property type="entry name" value="INNER MEMBRANE PROTEIN YHCB"/>
    <property type="match status" value="1"/>
</dbReference>
<feature type="transmembrane region" description="Helical" evidence="14">
    <location>
        <begin position="6"/>
        <end position="28"/>
    </location>
</feature>
<keyword evidence="7 14" id="KW-1133">Transmembrane helix</keyword>
<evidence type="ECO:0000256" key="6">
    <source>
        <dbReference type="ARBA" id="ARBA00022960"/>
    </source>
</evidence>
<accession>A0ABS0NAN5</accession>
<feature type="region of interest" description="Disordered" evidence="13">
    <location>
        <begin position="170"/>
        <end position="208"/>
    </location>
</feature>
<comment type="subcellular location">
    <subcellularLocation>
        <location evidence="1">Cell inner membrane</location>
        <topology evidence="1">Single-pass membrane protein</topology>
    </subcellularLocation>
</comment>
<evidence type="ECO:0000256" key="5">
    <source>
        <dbReference type="ARBA" id="ARBA00022692"/>
    </source>
</evidence>
<evidence type="ECO:0000256" key="3">
    <source>
        <dbReference type="ARBA" id="ARBA00022519"/>
    </source>
</evidence>
<dbReference type="Pfam" id="PF06295">
    <property type="entry name" value="ZapG-like"/>
    <property type="match status" value="1"/>
</dbReference>
<dbReference type="EMBL" id="JACSGR010000004">
    <property type="protein sequence ID" value="MBH5329341.1"/>
    <property type="molecule type" value="Genomic_DNA"/>
</dbReference>
<keyword evidence="16" id="KW-1185">Reference proteome</keyword>
<evidence type="ECO:0000256" key="13">
    <source>
        <dbReference type="SAM" id="MobiDB-lite"/>
    </source>
</evidence>
<keyword evidence="3" id="KW-0997">Cell inner membrane</keyword>
<dbReference type="InterPro" id="IPR009386">
    <property type="entry name" value="ZapG-like"/>
</dbReference>
<evidence type="ECO:0000256" key="11">
    <source>
        <dbReference type="ARBA" id="ARBA00035703"/>
    </source>
</evidence>